<keyword evidence="1" id="KW-0732">Signal</keyword>
<name>A0A2P2NPH1_RHIMU</name>
<reference evidence="2" key="1">
    <citation type="submission" date="2018-02" db="EMBL/GenBank/DDBJ databases">
        <title>Rhizophora mucronata_Transcriptome.</title>
        <authorList>
            <person name="Meera S.P."/>
            <person name="Sreeshan A."/>
            <person name="Augustine A."/>
        </authorList>
    </citation>
    <scope>NUCLEOTIDE SEQUENCE</scope>
    <source>
        <tissue evidence="2">Leaf</tissue>
    </source>
</reference>
<feature type="signal peptide" evidence="1">
    <location>
        <begin position="1"/>
        <end position="25"/>
    </location>
</feature>
<accession>A0A2P2NPH1</accession>
<organism evidence="2">
    <name type="scientific">Rhizophora mucronata</name>
    <name type="common">Asiatic mangrove</name>
    <dbReference type="NCBI Taxonomy" id="61149"/>
    <lineage>
        <taxon>Eukaryota</taxon>
        <taxon>Viridiplantae</taxon>
        <taxon>Streptophyta</taxon>
        <taxon>Embryophyta</taxon>
        <taxon>Tracheophyta</taxon>
        <taxon>Spermatophyta</taxon>
        <taxon>Magnoliopsida</taxon>
        <taxon>eudicotyledons</taxon>
        <taxon>Gunneridae</taxon>
        <taxon>Pentapetalae</taxon>
        <taxon>rosids</taxon>
        <taxon>fabids</taxon>
        <taxon>Malpighiales</taxon>
        <taxon>Rhizophoraceae</taxon>
        <taxon>Rhizophora</taxon>
    </lineage>
</organism>
<evidence type="ECO:0000313" key="2">
    <source>
        <dbReference type="EMBL" id="MBX44290.1"/>
    </source>
</evidence>
<dbReference type="AlphaFoldDB" id="A0A2P2NPH1"/>
<evidence type="ECO:0008006" key="3">
    <source>
        <dbReference type="Google" id="ProtNLM"/>
    </source>
</evidence>
<proteinExistence type="predicted"/>
<evidence type="ECO:0000256" key="1">
    <source>
        <dbReference type="SAM" id="SignalP"/>
    </source>
</evidence>
<protein>
    <recommendedName>
        <fullName evidence="3">Secreted protein</fullName>
    </recommendedName>
</protein>
<dbReference type="EMBL" id="GGEC01063806">
    <property type="protein sequence ID" value="MBX44290.1"/>
    <property type="molecule type" value="Transcribed_RNA"/>
</dbReference>
<sequence>MTPECRVFTWMVIPFLWLGWTGECGQKTKEEHITSGMPYFAALWRFILGRGQQSLCHLTMLEYGILE</sequence>
<feature type="chain" id="PRO_5015114317" description="Secreted protein" evidence="1">
    <location>
        <begin position="26"/>
        <end position="67"/>
    </location>
</feature>